<dbReference type="SUPFAM" id="SSF50729">
    <property type="entry name" value="PH domain-like"/>
    <property type="match status" value="1"/>
</dbReference>
<dbReference type="InterPro" id="IPR001849">
    <property type="entry name" value="PH_domain"/>
</dbReference>
<feature type="compositionally biased region" description="Low complexity" evidence="2">
    <location>
        <begin position="734"/>
        <end position="747"/>
    </location>
</feature>
<dbReference type="RefSeq" id="XP_009036727.1">
    <property type="nucleotide sequence ID" value="XM_009038479.1"/>
</dbReference>
<organism evidence="6">
    <name type="scientific">Aureococcus anophagefferens</name>
    <name type="common">Harmful bloom alga</name>
    <dbReference type="NCBI Taxonomy" id="44056"/>
    <lineage>
        <taxon>Eukaryota</taxon>
        <taxon>Sar</taxon>
        <taxon>Stramenopiles</taxon>
        <taxon>Ochrophyta</taxon>
        <taxon>Pelagophyceae</taxon>
        <taxon>Pelagomonadales</taxon>
        <taxon>Pelagomonadaceae</taxon>
        <taxon>Aureococcus</taxon>
    </lineage>
</organism>
<feature type="region of interest" description="Disordered" evidence="2">
    <location>
        <begin position="855"/>
        <end position="874"/>
    </location>
</feature>
<dbReference type="InterPro" id="IPR011992">
    <property type="entry name" value="EF-hand-dom_pair"/>
</dbReference>
<evidence type="ECO:0000313" key="5">
    <source>
        <dbReference type="EMBL" id="EGB08742.1"/>
    </source>
</evidence>
<feature type="compositionally biased region" description="Low complexity" evidence="2">
    <location>
        <begin position="159"/>
        <end position="187"/>
    </location>
</feature>
<dbReference type="PROSITE" id="PS50222">
    <property type="entry name" value="EF_HAND_2"/>
    <property type="match status" value="1"/>
</dbReference>
<feature type="region of interest" description="Disordered" evidence="2">
    <location>
        <begin position="701"/>
        <end position="753"/>
    </location>
</feature>
<feature type="compositionally biased region" description="Low complexity" evidence="2">
    <location>
        <begin position="379"/>
        <end position="398"/>
    </location>
</feature>
<evidence type="ECO:0000259" key="4">
    <source>
        <dbReference type="PROSITE" id="PS50222"/>
    </source>
</evidence>
<feature type="compositionally biased region" description="Low complexity" evidence="2">
    <location>
        <begin position="575"/>
        <end position="588"/>
    </location>
</feature>
<feature type="compositionally biased region" description="Low complexity" evidence="2">
    <location>
        <begin position="514"/>
        <end position="524"/>
    </location>
</feature>
<dbReference type="KEGG" id="aaf:AURANDRAFT_63937"/>
<dbReference type="EMBL" id="GL833127">
    <property type="protein sequence ID" value="EGB08742.1"/>
    <property type="molecule type" value="Genomic_DNA"/>
</dbReference>
<feature type="compositionally biased region" description="Acidic residues" evidence="2">
    <location>
        <begin position="345"/>
        <end position="359"/>
    </location>
</feature>
<feature type="region of interest" description="Disordered" evidence="2">
    <location>
        <begin position="142"/>
        <end position="187"/>
    </location>
</feature>
<dbReference type="PROSITE" id="PS00018">
    <property type="entry name" value="EF_HAND_1"/>
    <property type="match status" value="1"/>
</dbReference>
<gene>
    <name evidence="5" type="ORF">AURANDRAFT_63937</name>
</gene>
<evidence type="ECO:0000259" key="3">
    <source>
        <dbReference type="PROSITE" id="PS50003"/>
    </source>
</evidence>
<feature type="compositionally biased region" description="Low complexity" evidence="2">
    <location>
        <begin position="535"/>
        <end position="558"/>
    </location>
</feature>
<evidence type="ECO:0000256" key="2">
    <source>
        <dbReference type="SAM" id="MobiDB-lite"/>
    </source>
</evidence>
<feature type="region of interest" description="Disordered" evidence="2">
    <location>
        <begin position="327"/>
        <end position="588"/>
    </location>
</feature>
<feature type="domain" description="PH" evidence="3">
    <location>
        <begin position="35"/>
        <end position="139"/>
    </location>
</feature>
<keyword evidence="1" id="KW-0106">Calcium</keyword>
<dbReference type="InterPro" id="IPR018247">
    <property type="entry name" value="EF_Hand_1_Ca_BS"/>
</dbReference>
<evidence type="ECO:0000256" key="1">
    <source>
        <dbReference type="ARBA" id="ARBA00022837"/>
    </source>
</evidence>
<keyword evidence="6" id="KW-1185">Reference proteome</keyword>
<accession>F0Y8B4</accession>
<dbReference type="InterPro" id="IPR002048">
    <property type="entry name" value="EF_hand_dom"/>
</dbReference>
<dbReference type="GeneID" id="20224582"/>
<dbReference type="GO" id="GO:0005509">
    <property type="term" value="F:calcium ion binding"/>
    <property type="evidence" value="ECO:0007669"/>
    <property type="project" value="InterPro"/>
</dbReference>
<feature type="compositionally biased region" description="Acidic residues" evidence="2">
    <location>
        <begin position="525"/>
        <end position="534"/>
    </location>
</feature>
<evidence type="ECO:0000313" key="6">
    <source>
        <dbReference type="Proteomes" id="UP000002729"/>
    </source>
</evidence>
<dbReference type="Proteomes" id="UP000002729">
    <property type="component" value="Unassembled WGS sequence"/>
</dbReference>
<dbReference type="Gene3D" id="1.10.238.10">
    <property type="entry name" value="EF-hand"/>
    <property type="match status" value="1"/>
</dbReference>
<name>F0Y8B4_AURAN</name>
<feature type="compositionally biased region" description="Acidic residues" evidence="2">
    <location>
        <begin position="485"/>
        <end position="500"/>
    </location>
</feature>
<sequence length="884" mass="93453">MALPVVAKRDVAASWLAELDCIGGTLKKLGGSGASEAQKGTAKRRSVFSRAPQWKSRLFWVEIAAPAAGENYVLQYGDAKRKPKGAFALEGATVDAVADTDGDFRLHARVGRAWVTVTLRAPTGRERGVWMRTLAHVADVATRRGAAEGSTRAAERESAATPPRARAPSDRSPSPRPSASPRRSSFSESVRKSLVGLNKEEEAAKLFRESLEEVFRAIQTDGQLACAELAAVHFDKALLERLDGDGDGFLSVDEFVHFFGDAVEGERDEKKTAKLLREGIELVGRVLAWRQKQKDRLHAAALRAHNAALAKHAAELAAAKKESRAAKRESRALKARLSAAPGEVLEADDDEPSASESDEAAPPPTRAAPPLREEPPPLREAAPVARASAVAQRRSVFARIEEDSSDEAEPPPPADTDSYSDEAEPPPVLARPAAAPGKPVAARGVTRSPGKHKRTRAHFAPSASEANVLVAPIEAPRPPPPAAEAVEEEAAAVDDDGGEAYDERGEAYDEEEAATAPPLAAAPPLEDDAAEEAPEPAAAARARAAPTRARASTAAAPPAAAPPPWELAEPRRARAATAAAPESPALARASQLLSRSRLGILAPGPPPAAVAAGCPRCASLRTHVVTAAAPADAPALLCLDCGNRWVAGESRRPRTSAPRVPAPATPKTAERRRRERKLATIQDDVEDAAWARDPLSYAPRAPDASTFYGAPPAARKRASTKPPARASTKPPKRAAPAVRAPPGAAAHAARERQRADGAYGLRARARYVADLELEARDVIDRLRAAVAAEDAATLPDLLALVRRLHRRATANREEAVRRPGVAARTRWICAGVEQQCALEERRLAAALPAPAVAAAGDEENVPAAHAPKTPRLGCGGRDAPWSLL</sequence>
<protein>
    <submittedName>
        <fullName evidence="5">Uncharacterized protein</fullName>
    </submittedName>
</protein>
<feature type="region of interest" description="Disordered" evidence="2">
    <location>
        <begin position="649"/>
        <end position="677"/>
    </location>
</feature>
<dbReference type="PROSITE" id="PS50003">
    <property type="entry name" value="PH_DOMAIN"/>
    <property type="match status" value="1"/>
</dbReference>
<dbReference type="SUPFAM" id="SSF47473">
    <property type="entry name" value="EF-hand"/>
    <property type="match status" value="1"/>
</dbReference>
<reference evidence="5 6" key="1">
    <citation type="journal article" date="2011" name="Proc. Natl. Acad. Sci. U.S.A.">
        <title>Niche of harmful alga Aureococcus anophagefferens revealed through ecogenomics.</title>
        <authorList>
            <person name="Gobler C.J."/>
            <person name="Berry D.L."/>
            <person name="Dyhrman S.T."/>
            <person name="Wilhelm S.W."/>
            <person name="Salamov A."/>
            <person name="Lobanov A.V."/>
            <person name="Zhang Y."/>
            <person name="Collier J.L."/>
            <person name="Wurch L.L."/>
            <person name="Kustka A.B."/>
            <person name="Dill B.D."/>
            <person name="Shah M."/>
            <person name="VerBerkmoes N.C."/>
            <person name="Kuo A."/>
            <person name="Terry A."/>
            <person name="Pangilinan J."/>
            <person name="Lindquist E.A."/>
            <person name="Lucas S."/>
            <person name="Paulsen I.T."/>
            <person name="Hattenrath-Lehmann T.K."/>
            <person name="Talmage S.C."/>
            <person name="Walker E.A."/>
            <person name="Koch F."/>
            <person name="Burson A.M."/>
            <person name="Marcoval M.A."/>
            <person name="Tang Y.Z."/>
            <person name="Lecleir G.R."/>
            <person name="Coyne K.J."/>
            <person name="Berg G.M."/>
            <person name="Bertrand E.M."/>
            <person name="Saito M.A."/>
            <person name="Gladyshev V.N."/>
            <person name="Grigoriev I.V."/>
        </authorList>
    </citation>
    <scope>NUCLEOTIDE SEQUENCE [LARGE SCALE GENOMIC DNA]</scope>
    <source>
        <strain evidence="6">CCMP 1984</strain>
    </source>
</reference>
<dbReference type="AlphaFoldDB" id="F0Y8B4"/>
<proteinExistence type="predicted"/>
<dbReference type="InParanoid" id="F0Y8B4"/>
<feature type="domain" description="EF-hand" evidence="4">
    <location>
        <begin position="236"/>
        <end position="265"/>
    </location>
</feature>